<accession>A0ABT6FCY6</accession>
<protein>
    <submittedName>
        <fullName evidence="2">Nuclear transport factor 2 family protein</fullName>
    </submittedName>
</protein>
<dbReference type="PANTHER" id="PTHR41252:SF1">
    <property type="entry name" value="BLR2505 PROTEIN"/>
    <property type="match status" value="1"/>
</dbReference>
<reference evidence="2 3" key="1">
    <citation type="submission" date="2023-03" db="EMBL/GenBank/DDBJ databases">
        <title>Paludisphaera mucosa sp. nov. a novel planctomycete from northern fen.</title>
        <authorList>
            <person name="Ivanova A."/>
        </authorList>
    </citation>
    <scope>NUCLEOTIDE SEQUENCE [LARGE SCALE GENOMIC DNA]</scope>
    <source>
        <strain evidence="2 3">Pla2</strain>
    </source>
</reference>
<proteinExistence type="predicted"/>
<keyword evidence="3" id="KW-1185">Reference proteome</keyword>
<organism evidence="2 3">
    <name type="scientific">Paludisphaera mucosa</name>
    <dbReference type="NCBI Taxonomy" id="3030827"/>
    <lineage>
        <taxon>Bacteria</taxon>
        <taxon>Pseudomonadati</taxon>
        <taxon>Planctomycetota</taxon>
        <taxon>Planctomycetia</taxon>
        <taxon>Isosphaerales</taxon>
        <taxon>Isosphaeraceae</taxon>
        <taxon>Paludisphaera</taxon>
    </lineage>
</organism>
<feature type="domain" description="SnoaL-like" evidence="1">
    <location>
        <begin position="38"/>
        <end position="143"/>
    </location>
</feature>
<dbReference type="RefSeq" id="WP_277861709.1">
    <property type="nucleotide sequence ID" value="NZ_JARRAG010000002.1"/>
</dbReference>
<comment type="caution">
    <text evidence="2">The sequence shown here is derived from an EMBL/GenBank/DDBJ whole genome shotgun (WGS) entry which is preliminary data.</text>
</comment>
<gene>
    <name evidence="2" type="ORF">PZE19_16365</name>
</gene>
<sequence>MAQEHLERFLGDIAPAFRAGDPDVATKEAESRNVAVLQEVYKALAGGDFEAALATLHDDVELEITGPADMPFRGRWKGRAEVGEALRRNFAMIEDQEPVIRSIEAQGDQVDVVFHEHGRVRETGAPYAVLCAQSFTIRDGKILGVEQYVEDLTPPGPILDA</sequence>
<dbReference type="SUPFAM" id="SSF54427">
    <property type="entry name" value="NTF2-like"/>
    <property type="match status" value="1"/>
</dbReference>
<name>A0ABT6FCY6_9BACT</name>
<dbReference type="Pfam" id="PF12680">
    <property type="entry name" value="SnoaL_2"/>
    <property type="match status" value="1"/>
</dbReference>
<evidence type="ECO:0000313" key="3">
    <source>
        <dbReference type="Proteomes" id="UP001216907"/>
    </source>
</evidence>
<dbReference type="Gene3D" id="3.10.450.50">
    <property type="match status" value="1"/>
</dbReference>
<dbReference type="PANTHER" id="PTHR41252">
    <property type="entry name" value="BLR2505 PROTEIN"/>
    <property type="match status" value="1"/>
</dbReference>
<evidence type="ECO:0000313" key="2">
    <source>
        <dbReference type="EMBL" id="MDG3005366.1"/>
    </source>
</evidence>
<dbReference type="Proteomes" id="UP001216907">
    <property type="component" value="Unassembled WGS sequence"/>
</dbReference>
<evidence type="ECO:0000259" key="1">
    <source>
        <dbReference type="Pfam" id="PF12680"/>
    </source>
</evidence>
<dbReference type="InterPro" id="IPR037401">
    <property type="entry name" value="SnoaL-like"/>
</dbReference>
<dbReference type="InterPro" id="IPR032710">
    <property type="entry name" value="NTF2-like_dom_sf"/>
</dbReference>
<dbReference type="EMBL" id="JARRAG010000002">
    <property type="protein sequence ID" value="MDG3005366.1"/>
    <property type="molecule type" value="Genomic_DNA"/>
</dbReference>